<keyword evidence="3" id="KW-1185">Reference proteome</keyword>
<organism evidence="2 3">
    <name type="scientific">Anisodus acutangulus</name>
    <dbReference type="NCBI Taxonomy" id="402998"/>
    <lineage>
        <taxon>Eukaryota</taxon>
        <taxon>Viridiplantae</taxon>
        <taxon>Streptophyta</taxon>
        <taxon>Embryophyta</taxon>
        <taxon>Tracheophyta</taxon>
        <taxon>Spermatophyta</taxon>
        <taxon>Magnoliopsida</taxon>
        <taxon>eudicotyledons</taxon>
        <taxon>Gunneridae</taxon>
        <taxon>Pentapetalae</taxon>
        <taxon>asterids</taxon>
        <taxon>lamiids</taxon>
        <taxon>Solanales</taxon>
        <taxon>Solanaceae</taxon>
        <taxon>Solanoideae</taxon>
        <taxon>Hyoscyameae</taxon>
        <taxon>Anisodus</taxon>
    </lineage>
</organism>
<dbReference type="AlphaFoldDB" id="A0A9Q1LI89"/>
<name>A0A9Q1LI89_9SOLA</name>
<feature type="compositionally biased region" description="Basic and acidic residues" evidence="1">
    <location>
        <begin position="126"/>
        <end position="135"/>
    </location>
</feature>
<evidence type="ECO:0000313" key="3">
    <source>
        <dbReference type="Proteomes" id="UP001152561"/>
    </source>
</evidence>
<evidence type="ECO:0000313" key="2">
    <source>
        <dbReference type="EMBL" id="KAJ8535613.1"/>
    </source>
</evidence>
<dbReference type="EMBL" id="JAJAGQ010000018">
    <property type="protein sequence ID" value="KAJ8535613.1"/>
    <property type="molecule type" value="Genomic_DNA"/>
</dbReference>
<feature type="region of interest" description="Disordered" evidence="1">
    <location>
        <begin position="124"/>
        <end position="145"/>
    </location>
</feature>
<sequence length="145" mass="15889">MRHDLDVVKSVKRKEVVQSPSKFKASVLNTEKRRKVVHAASVIEPKNVDEDASGSEPTNDAAKEHPKAVQALLLNAESTIKMRHDPDIVKSAKKKQVVQTPSKFKASVSNTEKGRKVVHAALVSEPKNDAAEETPKAVQVKPQVL</sequence>
<gene>
    <name evidence="2" type="ORF">K7X08_023333</name>
</gene>
<reference evidence="3" key="1">
    <citation type="journal article" date="2023" name="Proc. Natl. Acad. Sci. U.S.A.">
        <title>Genomic and structural basis for evolution of tropane alkaloid biosynthesis.</title>
        <authorList>
            <person name="Wanga Y.-J."/>
            <person name="Taina T."/>
            <person name="Yua J.-Y."/>
            <person name="Lia J."/>
            <person name="Xua B."/>
            <person name="Chenc J."/>
            <person name="D'Auriad J.C."/>
            <person name="Huanga J.-P."/>
            <person name="Huanga S.-X."/>
        </authorList>
    </citation>
    <scope>NUCLEOTIDE SEQUENCE [LARGE SCALE GENOMIC DNA]</scope>
    <source>
        <strain evidence="3">cv. KIB-2019</strain>
    </source>
</reference>
<dbReference type="Proteomes" id="UP001152561">
    <property type="component" value="Unassembled WGS sequence"/>
</dbReference>
<evidence type="ECO:0000256" key="1">
    <source>
        <dbReference type="SAM" id="MobiDB-lite"/>
    </source>
</evidence>
<protein>
    <submittedName>
        <fullName evidence="2">Uncharacterized protein</fullName>
    </submittedName>
</protein>
<proteinExistence type="predicted"/>
<comment type="caution">
    <text evidence="2">The sequence shown here is derived from an EMBL/GenBank/DDBJ whole genome shotgun (WGS) entry which is preliminary data.</text>
</comment>
<accession>A0A9Q1LI89</accession>
<feature type="region of interest" description="Disordered" evidence="1">
    <location>
        <begin position="37"/>
        <end position="65"/>
    </location>
</feature>